<organism evidence="10 11">
    <name type="scientific">Eimeria mitis</name>
    <dbReference type="NCBI Taxonomy" id="44415"/>
    <lineage>
        <taxon>Eukaryota</taxon>
        <taxon>Sar</taxon>
        <taxon>Alveolata</taxon>
        <taxon>Apicomplexa</taxon>
        <taxon>Conoidasida</taxon>
        <taxon>Coccidia</taxon>
        <taxon>Eucoccidiorida</taxon>
        <taxon>Eimeriorina</taxon>
        <taxon>Eimeriidae</taxon>
        <taxon>Eimeria</taxon>
    </lineage>
</organism>
<evidence type="ECO:0000256" key="8">
    <source>
        <dbReference type="ARBA" id="ARBA00047841"/>
    </source>
</evidence>
<dbReference type="RefSeq" id="XP_013357023.1">
    <property type="nucleotide sequence ID" value="XM_013501569.1"/>
</dbReference>
<keyword evidence="11" id="KW-1185">Reference proteome</keyword>
<comment type="pathway">
    <text evidence="2">Lipid metabolism.</text>
</comment>
<dbReference type="VEuPathDB" id="ToxoDB:EMH_0020370"/>
<sequence>MATLNCILNSQESSDDIRKRQEALDSHQYSTNGILRYEFVFGRGYVSSGGGNTTAEILEQITMPKGGRAIEILEQITMPKGGRAIDVGCGIGGSTVALADRFNATVLGVDLSMNMISIARDRYSEREDIHFLVADALTIPILPSSLDLVYSRDTLLHFNTDEKRLLLKKAFSWLKPGGQLVITDYCCGPQELWDEEFKAYLKDRNYKLVQLEVYRQLLVDAGFNVVKAVNHTER</sequence>
<comment type="pathway">
    <text evidence="1">Phospholipid metabolism; phosphatidylcholine biosynthesis.</text>
</comment>
<keyword evidence="3 10" id="KW-0489">Methyltransferase</keyword>
<reference evidence="10" key="2">
    <citation type="submission" date="2013-10" db="EMBL/GenBank/DDBJ databases">
        <authorList>
            <person name="Aslett M."/>
        </authorList>
    </citation>
    <scope>NUCLEOTIDE SEQUENCE [LARGE SCALE GENOMIC DNA]</scope>
    <source>
        <strain evidence="10">Houghton</strain>
    </source>
</reference>
<dbReference type="GeneID" id="25376937"/>
<reference evidence="10" key="1">
    <citation type="submission" date="2013-10" db="EMBL/GenBank/DDBJ databases">
        <title>Genomic analysis of the causative agents of coccidiosis in chickens.</title>
        <authorList>
            <person name="Reid A.J."/>
            <person name="Blake D."/>
            <person name="Billington K."/>
            <person name="Browne H."/>
            <person name="Dunn M."/>
            <person name="Hung S."/>
            <person name="Kawahara F."/>
            <person name="Miranda-Saavedra D."/>
            <person name="Mourier T."/>
            <person name="Nagra H."/>
            <person name="Otto T.D."/>
            <person name="Rawlings N."/>
            <person name="Sanchez A."/>
            <person name="Sanders M."/>
            <person name="Subramaniam C."/>
            <person name="Tay Y."/>
            <person name="Dear P."/>
            <person name="Doerig C."/>
            <person name="Gruber A."/>
            <person name="Parkinson J."/>
            <person name="Shirley M."/>
            <person name="Wan K.L."/>
            <person name="Berriman M."/>
            <person name="Tomley F."/>
            <person name="Pain A."/>
        </authorList>
    </citation>
    <scope>NUCLEOTIDE SEQUENCE [LARGE SCALE GENOMIC DNA]</scope>
    <source>
        <strain evidence="10">Houghton</strain>
    </source>
</reference>
<evidence type="ECO:0000256" key="6">
    <source>
        <dbReference type="ARBA" id="ARBA00047619"/>
    </source>
</evidence>
<dbReference type="Gene3D" id="3.40.50.150">
    <property type="entry name" value="Vaccinia Virus protein VP39"/>
    <property type="match status" value="1"/>
</dbReference>
<dbReference type="AlphaFoldDB" id="U6K8W4"/>
<dbReference type="InterPro" id="IPR029063">
    <property type="entry name" value="SAM-dependent_MTases_sf"/>
</dbReference>
<dbReference type="OrthoDB" id="8300214at2759"/>
<proteinExistence type="predicted"/>
<evidence type="ECO:0000259" key="9">
    <source>
        <dbReference type="Pfam" id="PF13649"/>
    </source>
</evidence>
<evidence type="ECO:0000256" key="7">
    <source>
        <dbReference type="ARBA" id="ARBA00047622"/>
    </source>
</evidence>
<evidence type="ECO:0000256" key="4">
    <source>
        <dbReference type="ARBA" id="ARBA00022679"/>
    </source>
</evidence>
<dbReference type="CDD" id="cd02440">
    <property type="entry name" value="AdoMet_MTases"/>
    <property type="match status" value="1"/>
</dbReference>
<keyword evidence="4 10" id="KW-0808">Transferase</keyword>
<comment type="catalytic activity">
    <reaction evidence="8">
        <text>N-methylethanolamine phosphate + S-adenosyl-L-methionine = N,N-dimethylethanolamine phosphate + S-adenosyl-L-homocysteine + H(+)</text>
        <dbReference type="Rhea" id="RHEA:25321"/>
        <dbReference type="ChEBI" id="CHEBI:15378"/>
        <dbReference type="ChEBI" id="CHEBI:57781"/>
        <dbReference type="ChEBI" id="CHEBI:57856"/>
        <dbReference type="ChEBI" id="CHEBI:58641"/>
        <dbReference type="ChEBI" id="CHEBI:59789"/>
        <dbReference type="EC" id="2.1.1.103"/>
    </reaction>
    <physiologicalReaction direction="left-to-right" evidence="8">
        <dbReference type="Rhea" id="RHEA:25322"/>
    </physiologicalReaction>
</comment>
<protein>
    <recommendedName>
        <fullName evidence="5">phosphoethanolamine N-methyltransferase</fullName>
        <ecNumber evidence="5">2.1.1.103</ecNumber>
    </recommendedName>
</protein>
<evidence type="ECO:0000256" key="3">
    <source>
        <dbReference type="ARBA" id="ARBA00022603"/>
    </source>
</evidence>
<evidence type="ECO:0000256" key="2">
    <source>
        <dbReference type="ARBA" id="ARBA00005189"/>
    </source>
</evidence>
<evidence type="ECO:0000313" key="11">
    <source>
        <dbReference type="Proteomes" id="UP000030744"/>
    </source>
</evidence>
<dbReference type="Pfam" id="PF13649">
    <property type="entry name" value="Methyltransf_25"/>
    <property type="match status" value="1"/>
</dbReference>
<name>U6K8W4_9EIME</name>
<dbReference type="PANTHER" id="PTHR44307:SF2">
    <property type="entry name" value="PHOSPHOETHANOLAMINE METHYLTRANSFERASE ISOFORM X1"/>
    <property type="match status" value="1"/>
</dbReference>
<dbReference type="PANTHER" id="PTHR44307">
    <property type="entry name" value="PHOSPHOETHANOLAMINE METHYLTRANSFERASE"/>
    <property type="match status" value="1"/>
</dbReference>
<accession>U6K8W4</accession>
<dbReference type="GO" id="GO:0032259">
    <property type="term" value="P:methylation"/>
    <property type="evidence" value="ECO:0007669"/>
    <property type="project" value="UniProtKB-KW"/>
</dbReference>
<dbReference type="EMBL" id="HG686615">
    <property type="protein sequence ID" value="CDJ34460.1"/>
    <property type="molecule type" value="Genomic_DNA"/>
</dbReference>
<feature type="domain" description="Methyltransferase" evidence="9">
    <location>
        <begin position="85"/>
        <end position="178"/>
    </location>
</feature>
<comment type="catalytic activity">
    <reaction evidence="6">
        <text>N,N-dimethylethanolamine phosphate + S-adenosyl-L-methionine = phosphocholine + S-adenosyl-L-homocysteine + H(+)</text>
        <dbReference type="Rhea" id="RHEA:25325"/>
        <dbReference type="ChEBI" id="CHEBI:15378"/>
        <dbReference type="ChEBI" id="CHEBI:57856"/>
        <dbReference type="ChEBI" id="CHEBI:58641"/>
        <dbReference type="ChEBI" id="CHEBI:59789"/>
        <dbReference type="ChEBI" id="CHEBI:295975"/>
        <dbReference type="EC" id="2.1.1.103"/>
    </reaction>
    <physiologicalReaction direction="left-to-right" evidence="6">
        <dbReference type="Rhea" id="RHEA:25326"/>
    </physiologicalReaction>
</comment>
<evidence type="ECO:0000256" key="5">
    <source>
        <dbReference type="ARBA" id="ARBA00035674"/>
    </source>
</evidence>
<evidence type="ECO:0000256" key="1">
    <source>
        <dbReference type="ARBA" id="ARBA00004969"/>
    </source>
</evidence>
<comment type="catalytic activity">
    <reaction evidence="7">
        <text>phosphoethanolamine + S-adenosyl-L-methionine = N-methylethanolamine phosphate + S-adenosyl-L-homocysteine + H(+)</text>
        <dbReference type="Rhea" id="RHEA:20365"/>
        <dbReference type="ChEBI" id="CHEBI:15378"/>
        <dbReference type="ChEBI" id="CHEBI:57781"/>
        <dbReference type="ChEBI" id="CHEBI:57856"/>
        <dbReference type="ChEBI" id="CHEBI:58190"/>
        <dbReference type="ChEBI" id="CHEBI:59789"/>
        <dbReference type="EC" id="2.1.1.103"/>
    </reaction>
    <physiologicalReaction direction="left-to-right" evidence="7">
        <dbReference type="Rhea" id="RHEA:20366"/>
    </physiologicalReaction>
</comment>
<dbReference type="GO" id="GO:0000234">
    <property type="term" value="F:phosphoethanolamine N-methyltransferase activity"/>
    <property type="evidence" value="ECO:0007669"/>
    <property type="project" value="UniProtKB-EC"/>
</dbReference>
<dbReference type="InterPro" id="IPR041698">
    <property type="entry name" value="Methyltransf_25"/>
</dbReference>
<dbReference type="EC" id="2.1.1.103" evidence="5"/>
<evidence type="ECO:0000313" key="10">
    <source>
        <dbReference type="EMBL" id="CDJ34460.1"/>
    </source>
</evidence>
<dbReference type="Proteomes" id="UP000030744">
    <property type="component" value="Unassembled WGS sequence"/>
</dbReference>
<gene>
    <name evidence="10" type="ORF">EMH_0020370</name>
</gene>
<dbReference type="SUPFAM" id="SSF53335">
    <property type="entry name" value="S-adenosyl-L-methionine-dependent methyltransferases"/>
    <property type="match status" value="1"/>
</dbReference>